<dbReference type="Pfam" id="PF13591">
    <property type="entry name" value="MerR_2"/>
    <property type="match status" value="1"/>
</dbReference>
<evidence type="ECO:0000313" key="2">
    <source>
        <dbReference type="Proteomes" id="UP000317355"/>
    </source>
</evidence>
<protein>
    <submittedName>
        <fullName evidence="1">MerR family transcriptional regulator</fullName>
    </submittedName>
</protein>
<gene>
    <name evidence="1" type="ORF">FHK82_07310</name>
</gene>
<dbReference type="Proteomes" id="UP000317355">
    <property type="component" value="Unassembled WGS sequence"/>
</dbReference>
<dbReference type="EMBL" id="VMRY01000022">
    <property type="protein sequence ID" value="TVT56358.1"/>
    <property type="molecule type" value="Genomic_DNA"/>
</dbReference>
<proteinExistence type="predicted"/>
<evidence type="ECO:0000313" key="1">
    <source>
        <dbReference type="EMBL" id="TVT56358.1"/>
    </source>
</evidence>
<name>A0A558D5S7_9GAMM</name>
<dbReference type="AlphaFoldDB" id="A0A558D5S7"/>
<organism evidence="1 2">
    <name type="scientific">Sedimenticola thiotaurini</name>
    <dbReference type="NCBI Taxonomy" id="1543721"/>
    <lineage>
        <taxon>Bacteria</taxon>
        <taxon>Pseudomonadati</taxon>
        <taxon>Pseudomonadota</taxon>
        <taxon>Gammaproteobacteria</taxon>
        <taxon>Chromatiales</taxon>
        <taxon>Sedimenticolaceae</taxon>
        <taxon>Sedimenticola</taxon>
    </lineage>
</organism>
<accession>A0A558D5S7</accession>
<dbReference type="Gene3D" id="1.10.1660.10">
    <property type="match status" value="1"/>
</dbReference>
<comment type="caution">
    <text evidence="1">The sequence shown here is derived from an EMBL/GenBank/DDBJ whole genome shotgun (WGS) entry which is preliminary data.</text>
</comment>
<reference evidence="1 2" key="1">
    <citation type="submission" date="2019-07" db="EMBL/GenBank/DDBJ databases">
        <title>The pathways for chlorine oxyanion respiration interact through the shared metabolite chlorate.</title>
        <authorList>
            <person name="Barnum T.P."/>
            <person name="Cheng Y."/>
            <person name="Hill K.A."/>
            <person name="Lucas L.N."/>
            <person name="Carlson H.K."/>
            <person name="Coates J.D."/>
        </authorList>
    </citation>
    <scope>NUCLEOTIDE SEQUENCE [LARGE SCALE GENOMIC DNA]</scope>
    <source>
        <strain evidence="1">BK-3</strain>
    </source>
</reference>
<sequence>MTDHEQPSALSGELLHQYCLSLHQLCHSTAAEPDFVLKLVEYDVLEPQGQRAVNWRFQANDLARLRKAQRLIRDFELNFSGLALVMQLLDEVAELRRLEE</sequence>